<dbReference type="GO" id="GO:0005524">
    <property type="term" value="F:ATP binding"/>
    <property type="evidence" value="ECO:0007669"/>
    <property type="project" value="UniProtKB-KW"/>
</dbReference>
<name>A0A7T8GWS1_CALRO</name>
<evidence type="ECO:0000256" key="4">
    <source>
        <dbReference type="ARBA" id="ARBA00022741"/>
    </source>
</evidence>
<dbReference type="OrthoDB" id="4062651at2759"/>
<keyword evidence="5 11" id="KW-0418">Kinase</keyword>
<keyword evidence="3" id="KW-0808">Transferase</keyword>
<keyword evidence="4" id="KW-0547">Nucleotide-binding</keyword>
<evidence type="ECO:0000256" key="9">
    <source>
        <dbReference type="SAM" id="Coils"/>
    </source>
</evidence>
<gene>
    <name evidence="11" type="ORF">FKW44_020045</name>
</gene>
<evidence type="ECO:0000313" key="11">
    <source>
        <dbReference type="EMBL" id="QQP39227.1"/>
    </source>
</evidence>
<dbReference type="InterPro" id="IPR050588">
    <property type="entry name" value="WNK_Ser-Thr_kinase"/>
</dbReference>
<dbReference type="AlphaFoldDB" id="A0A7T8GWS1"/>
<keyword evidence="6" id="KW-0067">ATP-binding</keyword>
<accession>A0A7T8GWS1</accession>
<evidence type="ECO:0000256" key="8">
    <source>
        <dbReference type="ARBA" id="ARBA00048679"/>
    </source>
</evidence>
<dbReference type="Gene3D" id="3.10.20.90">
    <property type="entry name" value="Phosphatidylinositol 3-kinase Catalytic Subunit, Chain A, domain 1"/>
    <property type="match status" value="1"/>
</dbReference>
<evidence type="ECO:0000313" key="12">
    <source>
        <dbReference type="Proteomes" id="UP000595437"/>
    </source>
</evidence>
<organism evidence="11 12">
    <name type="scientific">Caligus rogercresseyi</name>
    <name type="common">Sea louse</name>
    <dbReference type="NCBI Taxonomy" id="217165"/>
    <lineage>
        <taxon>Eukaryota</taxon>
        <taxon>Metazoa</taxon>
        <taxon>Ecdysozoa</taxon>
        <taxon>Arthropoda</taxon>
        <taxon>Crustacea</taxon>
        <taxon>Multicrustacea</taxon>
        <taxon>Hexanauplia</taxon>
        <taxon>Copepoda</taxon>
        <taxon>Siphonostomatoida</taxon>
        <taxon>Caligidae</taxon>
        <taxon>Caligus</taxon>
    </lineage>
</organism>
<dbReference type="GO" id="GO:0004674">
    <property type="term" value="F:protein serine/threonine kinase activity"/>
    <property type="evidence" value="ECO:0007669"/>
    <property type="project" value="UniProtKB-KW"/>
</dbReference>
<dbReference type="EMBL" id="CP045903">
    <property type="protein sequence ID" value="QQP39227.1"/>
    <property type="molecule type" value="Genomic_DNA"/>
</dbReference>
<keyword evidence="2" id="KW-0723">Serine/threonine-protein kinase</keyword>
<dbReference type="InterPro" id="IPR024678">
    <property type="entry name" value="Kinase_OSR1/WNK_CCT"/>
</dbReference>
<sequence length="180" mass="20902">MKELLQHEFFAEDFGFKLELLNREESVNSQESTINFRLRLTDQRKKRRDRPAHKENEAIEFEFSLQSDNCMEVANNMVKSGILLTEEDAKRVGKMMEAQILSLNKEREEKQRQAQLAQQQIQQARQLAQQAENAENSEALPPSSALIGYKGKQSNLLSHIFQTIPNPVITRCITWKTLRK</sequence>
<evidence type="ECO:0000256" key="3">
    <source>
        <dbReference type="ARBA" id="ARBA00022679"/>
    </source>
</evidence>
<feature type="domain" description="Serine/threonine-protein kinase OSR1/WNK CCT" evidence="10">
    <location>
        <begin position="34"/>
        <end position="100"/>
    </location>
</feature>
<dbReference type="PANTHER" id="PTHR13902">
    <property type="entry name" value="SERINE/THREONINE-PROTEIN KINASE WNK WITH NO LYSINE -RELATED"/>
    <property type="match status" value="1"/>
</dbReference>
<keyword evidence="9" id="KW-0175">Coiled coil</keyword>
<feature type="coiled-coil region" evidence="9">
    <location>
        <begin position="93"/>
        <end position="137"/>
    </location>
</feature>
<evidence type="ECO:0000256" key="5">
    <source>
        <dbReference type="ARBA" id="ARBA00022777"/>
    </source>
</evidence>
<dbReference type="Pfam" id="PF12202">
    <property type="entry name" value="OSR1_C"/>
    <property type="match status" value="1"/>
</dbReference>
<protein>
    <recommendedName>
        <fullName evidence="1">non-specific serine/threonine protein kinase</fullName>
        <ecNumber evidence="1">2.7.11.1</ecNumber>
    </recommendedName>
</protein>
<evidence type="ECO:0000256" key="7">
    <source>
        <dbReference type="ARBA" id="ARBA00047899"/>
    </source>
</evidence>
<proteinExistence type="predicted"/>
<evidence type="ECO:0000256" key="2">
    <source>
        <dbReference type="ARBA" id="ARBA00022527"/>
    </source>
</evidence>
<evidence type="ECO:0000256" key="6">
    <source>
        <dbReference type="ARBA" id="ARBA00022840"/>
    </source>
</evidence>
<comment type="catalytic activity">
    <reaction evidence="8">
        <text>L-seryl-[protein] + ATP = O-phospho-L-seryl-[protein] + ADP + H(+)</text>
        <dbReference type="Rhea" id="RHEA:17989"/>
        <dbReference type="Rhea" id="RHEA-COMP:9863"/>
        <dbReference type="Rhea" id="RHEA-COMP:11604"/>
        <dbReference type="ChEBI" id="CHEBI:15378"/>
        <dbReference type="ChEBI" id="CHEBI:29999"/>
        <dbReference type="ChEBI" id="CHEBI:30616"/>
        <dbReference type="ChEBI" id="CHEBI:83421"/>
        <dbReference type="ChEBI" id="CHEBI:456216"/>
        <dbReference type="EC" id="2.7.11.1"/>
    </reaction>
</comment>
<evidence type="ECO:0000259" key="10">
    <source>
        <dbReference type="Pfam" id="PF12202"/>
    </source>
</evidence>
<evidence type="ECO:0000256" key="1">
    <source>
        <dbReference type="ARBA" id="ARBA00012513"/>
    </source>
</evidence>
<dbReference type="EC" id="2.7.11.1" evidence="1"/>
<reference evidence="12" key="1">
    <citation type="submission" date="2021-01" db="EMBL/GenBank/DDBJ databases">
        <title>Caligus Genome Assembly.</title>
        <authorList>
            <person name="Gallardo-Escarate C."/>
        </authorList>
    </citation>
    <scope>NUCLEOTIDE SEQUENCE [LARGE SCALE GENOMIC DNA]</scope>
</reference>
<comment type="catalytic activity">
    <reaction evidence="7">
        <text>L-threonyl-[protein] + ATP = O-phospho-L-threonyl-[protein] + ADP + H(+)</text>
        <dbReference type="Rhea" id="RHEA:46608"/>
        <dbReference type="Rhea" id="RHEA-COMP:11060"/>
        <dbReference type="Rhea" id="RHEA-COMP:11605"/>
        <dbReference type="ChEBI" id="CHEBI:15378"/>
        <dbReference type="ChEBI" id="CHEBI:30013"/>
        <dbReference type="ChEBI" id="CHEBI:30616"/>
        <dbReference type="ChEBI" id="CHEBI:61977"/>
        <dbReference type="ChEBI" id="CHEBI:456216"/>
        <dbReference type="EC" id="2.7.11.1"/>
    </reaction>
</comment>
<keyword evidence="12" id="KW-1185">Reference proteome</keyword>
<dbReference type="Proteomes" id="UP000595437">
    <property type="component" value="Chromosome 14"/>
</dbReference>